<keyword evidence="3" id="KW-1185">Reference proteome</keyword>
<feature type="transmembrane region" description="Helical" evidence="1">
    <location>
        <begin position="105"/>
        <end position="129"/>
    </location>
</feature>
<accession>A0A1M5CUF8</accession>
<protein>
    <recommendedName>
        <fullName evidence="4">Beta-carotene 15,15'-monooxygenase</fullName>
    </recommendedName>
</protein>
<dbReference type="EMBL" id="FQUU01000013">
    <property type="protein sequence ID" value="SHF58391.1"/>
    <property type="molecule type" value="Genomic_DNA"/>
</dbReference>
<feature type="transmembrane region" description="Helical" evidence="1">
    <location>
        <begin position="149"/>
        <end position="169"/>
    </location>
</feature>
<evidence type="ECO:0000313" key="2">
    <source>
        <dbReference type="EMBL" id="SHF58391.1"/>
    </source>
</evidence>
<feature type="transmembrane region" description="Helical" evidence="1">
    <location>
        <begin position="12"/>
        <end position="31"/>
    </location>
</feature>
<feature type="transmembrane region" description="Helical" evidence="1">
    <location>
        <begin position="51"/>
        <end position="78"/>
    </location>
</feature>
<name>A0A1M5CUF8_9BACT</name>
<keyword evidence="1" id="KW-1133">Transmembrane helix</keyword>
<sequence length="327" mass="37698">MIGLFKQKSPGNVVVLLIFGLLLKLPLFLFPKNITFSEQDGPLYQWFIGMLPANNGLLCSLISFGLLYLQALLITYLANEYRMMARQNFLPGMSYLMITSLLPEWSYLSAPLLSATFIIWIFITLFRLYNSPIAKAQVYNIGLITGLSSYIYFPSACFIICIILGLMILKPFRFNEIILFLLGCITPYYFYGIYLFLTDRLNFKNFVPEVSFAVPQLKNSLWLAISTFLIAIPFIMGGYYIQTHLRKMLIQVRKNWSIILLYLLLSFFVPFINSHHALQAWMLIAAPFALFHACAYFYQTRKIISSLLFIMAIGYILYMQYGTATVH</sequence>
<dbReference type="Proteomes" id="UP000184048">
    <property type="component" value="Unassembled WGS sequence"/>
</dbReference>
<feature type="transmembrane region" description="Helical" evidence="1">
    <location>
        <begin position="253"/>
        <end position="272"/>
    </location>
</feature>
<proteinExistence type="predicted"/>
<dbReference type="OrthoDB" id="1115611at2"/>
<feature type="transmembrane region" description="Helical" evidence="1">
    <location>
        <begin position="303"/>
        <end position="321"/>
    </location>
</feature>
<feature type="transmembrane region" description="Helical" evidence="1">
    <location>
        <begin position="176"/>
        <end position="197"/>
    </location>
</feature>
<keyword evidence="1" id="KW-0472">Membrane</keyword>
<gene>
    <name evidence="2" type="ORF">SAMN02745131_03031</name>
</gene>
<dbReference type="RefSeq" id="WP_072836172.1">
    <property type="nucleotide sequence ID" value="NZ_FQUU01000013.1"/>
</dbReference>
<reference evidence="2 3" key="1">
    <citation type="submission" date="2016-11" db="EMBL/GenBank/DDBJ databases">
        <authorList>
            <person name="Jaros S."/>
            <person name="Januszkiewicz K."/>
            <person name="Wedrychowicz H."/>
        </authorList>
    </citation>
    <scope>NUCLEOTIDE SEQUENCE [LARGE SCALE GENOMIC DNA]</scope>
    <source>
        <strain evidence="2 3">DSM 18119</strain>
    </source>
</reference>
<dbReference type="AlphaFoldDB" id="A0A1M5CUF8"/>
<dbReference type="STRING" id="1121884.SAMN02745131_03031"/>
<feature type="transmembrane region" description="Helical" evidence="1">
    <location>
        <begin position="221"/>
        <end position="241"/>
    </location>
</feature>
<feature type="transmembrane region" description="Helical" evidence="1">
    <location>
        <begin position="278"/>
        <end position="298"/>
    </location>
</feature>
<keyword evidence="1" id="KW-0812">Transmembrane</keyword>
<evidence type="ECO:0008006" key="4">
    <source>
        <dbReference type="Google" id="ProtNLM"/>
    </source>
</evidence>
<evidence type="ECO:0000256" key="1">
    <source>
        <dbReference type="SAM" id="Phobius"/>
    </source>
</evidence>
<organism evidence="2 3">
    <name type="scientific">Flavisolibacter ginsengisoli DSM 18119</name>
    <dbReference type="NCBI Taxonomy" id="1121884"/>
    <lineage>
        <taxon>Bacteria</taxon>
        <taxon>Pseudomonadati</taxon>
        <taxon>Bacteroidota</taxon>
        <taxon>Chitinophagia</taxon>
        <taxon>Chitinophagales</taxon>
        <taxon>Chitinophagaceae</taxon>
        <taxon>Flavisolibacter</taxon>
    </lineage>
</organism>
<evidence type="ECO:0000313" key="3">
    <source>
        <dbReference type="Proteomes" id="UP000184048"/>
    </source>
</evidence>